<accession>C8W9D9</accession>
<dbReference type="STRING" id="521095.Apar_0296"/>
<dbReference type="FunFam" id="3.90.1640.10:FF:000001">
    <property type="entry name" value="Probable manganese-dependent inorganic pyrophosphatase"/>
    <property type="match status" value="1"/>
</dbReference>
<keyword evidence="11" id="KW-1185">Reference proteome</keyword>
<dbReference type="AlphaFoldDB" id="C8W9D9"/>
<comment type="cofactor">
    <cofactor evidence="1">
        <name>Mn(2+)</name>
        <dbReference type="ChEBI" id="CHEBI:29035"/>
    </cofactor>
</comment>
<evidence type="ECO:0000259" key="9">
    <source>
        <dbReference type="PROSITE" id="PS51371"/>
    </source>
</evidence>
<comment type="catalytic activity">
    <reaction evidence="7">
        <text>diphosphate + H2O = 2 phosphate + H(+)</text>
        <dbReference type="Rhea" id="RHEA:24576"/>
        <dbReference type="ChEBI" id="CHEBI:15377"/>
        <dbReference type="ChEBI" id="CHEBI:15378"/>
        <dbReference type="ChEBI" id="CHEBI:33019"/>
        <dbReference type="ChEBI" id="CHEBI:43474"/>
        <dbReference type="EC" id="3.6.1.1"/>
    </reaction>
</comment>
<evidence type="ECO:0000313" key="11">
    <source>
        <dbReference type="Proteomes" id="UP000000960"/>
    </source>
</evidence>
<evidence type="ECO:0000256" key="1">
    <source>
        <dbReference type="ARBA" id="ARBA00001936"/>
    </source>
</evidence>
<dbReference type="GeneID" id="84805832"/>
<feature type="domain" description="CBS" evidence="9">
    <location>
        <begin position="77"/>
        <end position="136"/>
    </location>
</feature>
<keyword evidence="3" id="KW-0479">Metal-binding</keyword>
<evidence type="ECO:0000256" key="4">
    <source>
        <dbReference type="ARBA" id="ARBA00022801"/>
    </source>
</evidence>
<proteinExistence type="predicted"/>
<dbReference type="Pfam" id="PF02833">
    <property type="entry name" value="DHHA2"/>
    <property type="match status" value="1"/>
</dbReference>
<dbReference type="Gene3D" id="3.40.1390.20">
    <property type="entry name" value="HprK N-terminal domain-like"/>
    <property type="match status" value="1"/>
</dbReference>
<dbReference type="InterPro" id="IPR010766">
    <property type="entry name" value="DRTGG"/>
</dbReference>
<dbReference type="Pfam" id="PF07085">
    <property type="entry name" value="DRTGG"/>
    <property type="match status" value="1"/>
</dbReference>
<dbReference type="eggNOG" id="COG1227">
    <property type="taxonomic scope" value="Bacteria"/>
</dbReference>
<dbReference type="KEGG" id="apv:Apar_0296"/>
<evidence type="ECO:0000256" key="2">
    <source>
        <dbReference type="ARBA" id="ARBA00012146"/>
    </source>
</evidence>
<dbReference type="NCBIfam" id="NF011442">
    <property type="entry name" value="PRK14869.1-4"/>
    <property type="match status" value="1"/>
</dbReference>
<dbReference type="Gene3D" id="3.90.1640.10">
    <property type="entry name" value="inorganic pyrophosphatase (n-terminal core)"/>
    <property type="match status" value="2"/>
</dbReference>
<reference evidence="10 11" key="1">
    <citation type="journal article" date="2009" name="Stand. Genomic Sci.">
        <title>Complete genome sequence of Atopobium parvulum type strain (IPP 1246).</title>
        <authorList>
            <person name="Copeland A."/>
            <person name="Sikorski J."/>
            <person name="Lapidus A."/>
            <person name="Nolan M."/>
            <person name="Del Rio T.G."/>
            <person name="Lucas S."/>
            <person name="Chen F."/>
            <person name="Tice H."/>
            <person name="Pitluck S."/>
            <person name="Cheng J.F."/>
            <person name="Pukall R."/>
            <person name="Chertkov O."/>
            <person name="Brettin T."/>
            <person name="Han C."/>
            <person name="Detter J.C."/>
            <person name="Kuske C."/>
            <person name="Bruce D."/>
            <person name="Goodwin L."/>
            <person name="Ivanova N."/>
            <person name="Mavromatis K."/>
            <person name="Mikhailova N."/>
            <person name="Chen A."/>
            <person name="Palaniappan K."/>
            <person name="Chain P."/>
            <person name="Rohde M."/>
            <person name="Goker M."/>
            <person name="Bristow J."/>
            <person name="Eisen J.A."/>
            <person name="Markowitz V."/>
            <person name="Hugenholtz P."/>
            <person name="Kyrpides N.C."/>
            <person name="Klenk H.P."/>
            <person name="Detter J.C."/>
        </authorList>
    </citation>
    <scope>NUCLEOTIDE SEQUENCE [LARGE SCALE GENOMIC DNA]</scope>
    <source>
        <strain evidence="11">ATCC 33793 / DSM 20469 / CCUG 32760 / JCM 10300 / KCTC 3663 / VPI 0546 / 1246</strain>
    </source>
</reference>
<dbReference type="PROSITE" id="PS51371">
    <property type="entry name" value="CBS"/>
    <property type="match status" value="2"/>
</dbReference>
<evidence type="ECO:0000256" key="3">
    <source>
        <dbReference type="ARBA" id="ARBA00022723"/>
    </source>
</evidence>
<sequence length="555" mass="60399">MAEAIRKVNIIGHLNPDTDSICAAISYAYLKNQIDNPIYEARRAGSLNRETAFVLNHFGFEEPQLITTVTPQIKDAEIQTQPKVDAEMSLYSAWQLMQNVKLDTLCVTDEEEELTGLIAVKDIANANMSLSEPNLLSKAKTSYANIVSTLGGTMVLGDPQGVVKQGNIRVGTSASALSEIVDAGDIIVVAGNHENQTIAVEHGASCLIVSCDAPIAQDVIDLAKKRDCAIISTPRDTFEVARLLIMSMPVREKMLTDDILKFSVNTAIDDARKAMTNSRHRFFPVINENGTFAGLISGPGLLNPRKKHVILVDHNERTQAVDGLEQAEIMEIVDHHRIGSIETSNPITFRNVPVGCTCTIIYGLYHEYGIDIPKNIAGLMLSAILSDTLAFRSPTCTERDIVAGKKLAEICGEDIDSYSEQMFDAGADLTGRTAEEVFHGDYKVFSRGGVKFGVGQGSFMTETSRKAAEELVGPFLETAAKSEELPMVFYMFTDVKSQVTEMLFYGANAANVIERAFNVKVDGNIAVLPGVVSRKKQVVPSLMATLQTLAEEAAN</sequence>
<organism evidence="10 11">
    <name type="scientific">Lancefieldella parvula (strain ATCC 33793 / DSM 20469 / CCUG 32760 / JCM 10300 / KCTC 3663 / VPI 0546 / 1246)</name>
    <name type="common">Atopobium parvulum</name>
    <dbReference type="NCBI Taxonomy" id="521095"/>
    <lineage>
        <taxon>Bacteria</taxon>
        <taxon>Bacillati</taxon>
        <taxon>Actinomycetota</taxon>
        <taxon>Coriobacteriia</taxon>
        <taxon>Coriobacteriales</taxon>
        <taxon>Atopobiaceae</taxon>
        <taxon>Lancefieldella</taxon>
    </lineage>
</organism>
<dbReference type="InterPro" id="IPR038763">
    <property type="entry name" value="DHH_sf"/>
</dbReference>
<evidence type="ECO:0000313" key="10">
    <source>
        <dbReference type="EMBL" id="ACV50727.1"/>
    </source>
</evidence>
<protein>
    <recommendedName>
        <fullName evidence="2">inorganic diphosphatase</fullName>
        <ecNumber evidence="2">3.6.1.1</ecNumber>
    </recommendedName>
    <alternativeName>
        <fullName evidence="6">Pyrophosphate phospho-hydrolase</fullName>
    </alternativeName>
</protein>
<name>C8W9D9_LANP1</name>
<dbReference type="SMART" id="SM01131">
    <property type="entry name" value="DHHA2"/>
    <property type="match status" value="1"/>
</dbReference>
<dbReference type="eggNOG" id="COG4109">
    <property type="taxonomic scope" value="Bacteria"/>
</dbReference>
<evidence type="ECO:0000256" key="6">
    <source>
        <dbReference type="ARBA" id="ARBA00032535"/>
    </source>
</evidence>
<dbReference type="InterPro" id="IPR028979">
    <property type="entry name" value="Ser_kin/Pase_Hpr-like_N_sf"/>
</dbReference>
<dbReference type="PANTHER" id="PTHR12112:SF22">
    <property type="entry name" value="MANGANESE-DEPENDENT INORGANIC PYROPHOSPHATASE-RELATED"/>
    <property type="match status" value="1"/>
</dbReference>
<dbReference type="Pfam" id="PF01368">
    <property type="entry name" value="DHH"/>
    <property type="match status" value="1"/>
</dbReference>
<keyword evidence="4 10" id="KW-0378">Hydrolase</keyword>
<dbReference type="Gene3D" id="3.10.310.20">
    <property type="entry name" value="DHHA2 domain"/>
    <property type="match status" value="1"/>
</dbReference>
<keyword evidence="8" id="KW-0129">CBS domain</keyword>
<gene>
    <name evidence="10" type="ordered locus">Apar_0296</name>
</gene>
<dbReference type="OrthoDB" id="9766150at2"/>
<dbReference type="Proteomes" id="UP000000960">
    <property type="component" value="Chromosome"/>
</dbReference>
<dbReference type="NCBIfam" id="NF011443">
    <property type="entry name" value="PRK14869.1-5"/>
    <property type="match status" value="1"/>
</dbReference>
<dbReference type="InterPro" id="IPR038222">
    <property type="entry name" value="DHHA2_dom_sf"/>
</dbReference>
<dbReference type="InterPro" id="IPR046342">
    <property type="entry name" value="CBS_dom_sf"/>
</dbReference>
<dbReference type="SUPFAM" id="SSF75138">
    <property type="entry name" value="HprK N-terminal domain-like"/>
    <property type="match status" value="1"/>
</dbReference>
<dbReference type="InterPro" id="IPR000644">
    <property type="entry name" value="CBS_dom"/>
</dbReference>
<evidence type="ECO:0000256" key="5">
    <source>
        <dbReference type="ARBA" id="ARBA00023211"/>
    </source>
</evidence>
<dbReference type="PANTHER" id="PTHR12112">
    <property type="entry name" value="BNIP - RELATED"/>
    <property type="match status" value="1"/>
</dbReference>
<dbReference type="InterPro" id="IPR001667">
    <property type="entry name" value="DDH_dom"/>
</dbReference>
<dbReference type="Pfam" id="PF00571">
    <property type="entry name" value="CBS"/>
    <property type="match status" value="2"/>
</dbReference>
<keyword evidence="5" id="KW-0464">Manganese</keyword>
<dbReference type="SUPFAM" id="SSF64182">
    <property type="entry name" value="DHH phosphoesterases"/>
    <property type="match status" value="1"/>
</dbReference>
<dbReference type="GO" id="GO:0005737">
    <property type="term" value="C:cytoplasm"/>
    <property type="evidence" value="ECO:0007669"/>
    <property type="project" value="InterPro"/>
</dbReference>
<feature type="domain" description="CBS" evidence="9">
    <location>
        <begin position="254"/>
        <end position="312"/>
    </location>
</feature>
<dbReference type="GO" id="GO:0046872">
    <property type="term" value="F:metal ion binding"/>
    <property type="evidence" value="ECO:0007669"/>
    <property type="project" value="UniProtKB-KW"/>
</dbReference>
<evidence type="ECO:0000256" key="7">
    <source>
        <dbReference type="ARBA" id="ARBA00047820"/>
    </source>
</evidence>
<dbReference type="HOGENOM" id="CLU_025243_1_0_11"/>
<dbReference type="SUPFAM" id="SSF54631">
    <property type="entry name" value="CBS-domain pair"/>
    <property type="match status" value="1"/>
</dbReference>
<dbReference type="EMBL" id="CP001721">
    <property type="protein sequence ID" value="ACV50727.1"/>
    <property type="molecule type" value="Genomic_DNA"/>
</dbReference>
<dbReference type="RefSeq" id="WP_012808385.1">
    <property type="nucleotide sequence ID" value="NC_013203.1"/>
</dbReference>
<dbReference type="EC" id="3.6.1.1" evidence="2"/>
<dbReference type="GO" id="GO:0004427">
    <property type="term" value="F:inorganic diphosphate phosphatase activity"/>
    <property type="evidence" value="ECO:0007669"/>
    <property type="project" value="UniProtKB-EC"/>
</dbReference>
<dbReference type="InterPro" id="IPR004097">
    <property type="entry name" value="DHHA2"/>
</dbReference>
<evidence type="ECO:0000256" key="8">
    <source>
        <dbReference type="PROSITE-ProRule" id="PRU00703"/>
    </source>
</evidence>